<evidence type="ECO:0000256" key="3">
    <source>
        <dbReference type="ARBA" id="ARBA00022729"/>
    </source>
</evidence>
<evidence type="ECO:0000259" key="8">
    <source>
        <dbReference type="Pfam" id="PF23763"/>
    </source>
</evidence>
<proteinExistence type="predicted"/>
<dbReference type="Proteomes" id="UP000676386">
    <property type="component" value="Unassembled WGS sequence"/>
</dbReference>
<evidence type="ECO:0000259" key="9">
    <source>
        <dbReference type="Pfam" id="PF23764"/>
    </source>
</evidence>
<evidence type="ECO:0000313" key="10">
    <source>
        <dbReference type="EMBL" id="MBS0028246.1"/>
    </source>
</evidence>
<comment type="caution">
    <text evidence="10">The sequence shown here is derived from an EMBL/GenBank/DDBJ whole genome shotgun (WGS) entry which is preliminary data.</text>
</comment>
<dbReference type="EMBL" id="JAGTXB010000005">
    <property type="protein sequence ID" value="MBS0028246.1"/>
    <property type="molecule type" value="Genomic_DNA"/>
</dbReference>
<sequence>MKIIHAGSLFLFLLFFRATIFAQGNVKVIDAAEYGIKPNVDNDVVPLLNALLNKLKDEQQPIRIVFGKGRYHFWPEQSTRMTYFESNTTNNNPKNCAIFLQHRRKLEIDGQGAAFIFHGRIQPLTLDSCEQIVLKNFSIDWDIPLTAQGEVLSAGKDSIRLRINEKESPYKIVKDKLIFTGEGWESGIGSIMEFDRLSGNVVPQTGDAPALGNGWQGYHAIAENGTVVLKYPFTRLPKPGNYLILRHSERDHAGIFIKDSKQVSVEQIDLYHCAGLGILSQYSADLSFRYFQAIPNKSKNRYFSGHDDGLHFSNCRGNILVDDCRFQGLMDDPINIHGTNVRIVEVSDPYTLKCRFMEQQSMGMTWGRPGEKVGFVRNDNLATIGTGEVAAYKRINDTLFEVRLKAPMPPVVQAGYALENLYWTPDAQIRHSFFGGVRARGILVTTPGKVIIENNQFNSSGSAILIAGDANYWYESGAVKDVLIQHNEFLDGCMTSMYQFTEGIISIYPEIPAAGEGKTFYHRNIRIIGNTFHAFDFPVLYAKSVNQLTFANNTIIRSTAFPAFHHRKAGITLNNCAAVKIEHNIFSGDVLGKEIRLEGTDKKELYLNADAYRLAQ</sequence>
<keyword evidence="6" id="KW-0326">Glycosidase</keyword>
<dbReference type="Pfam" id="PF23764">
    <property type="entry name" value="Beta-barrel_GLAA-B_II"/>
    <property type="match status" value="1"/>
</dbReference>
<feature type="domain" description="GLAA-B beta-barrel" evidence="8">
    <location>
        <begin position="147"/>
        <end position="243"/>
    </location>
</feature>
<keyword evidence="11" id="KW-1185">Reference proteome</keyword>
<reference evidence="10 11" key="1">
    <citation type="submission" date="2021-04" db="EMBL/GenBank/DDBJ databases">
        <title>Chitinophaga sp. nov., isolated from the rhizosphere soil.</title>
        <authorList>
            <person name="He S."/>
        </authorList>
    </citation>
    <scope>NUCLEOTIDE SEQUENCE [LARGE SCALE GENOMIC DNA]</scope>
    <source>
        <strain evidence="10 11">2R12</strain>
    </source>
</reference>
<dbReference type="InterPro" id="IPR011050">
    <property type="entry name" value="Pectin_lyase_fold/virulence"/>
</dbReference>
<dbReference type="InterPro" id="IPR012334">
    <property type="entry name" value="Pectin_lyas_fold"/>
</dbReference>
<dbReference type="Pfam" id="PF13229">
    <property type="entry name" value="Beta_helix"/>
    <property type="match status" value="1"/>
</dbReference>
<dbReference type="InterPro" id="IPR056441">
    <property type="entry name" value="Beta-barrel_GLAA-B_II"/>
</dbReference>
<name>A0ABS5IZ59_9BACT</name>
<evidence type="ECO:0000313" key="11">
    <source>
        <dbReference type="Proteomes" id="UP000676386"/>
    </source>
</evidence>
<evidence type="ECO:0000256" key="2">
    <source>
        <dbReference type="ARBA" id="ARBA00001271"/>
    </source>
</evidence>
<dbReference type="Pfam" id="PF23763">
    <property type="entry name" value="Beta-barrel_GLAA-B_I"/>
    <property type="match status" value="1"/>
</dbReference>
<evidence type="ECO:0000259" key="7">
    <source>
        <dbReference type="Pfam" id="PF13229"/>
    </source>
</evidence>
<protein>
    <submittedName>
        <fullName evidence="10">Right-handed parallel beta-helix repeat-containing protein</fullName>
    </submittedName>
</protein>
<keyword evidence="4" id="KW-0677">Repeat</keyword>
<dbReference type="InterPro" id="IPR039448">
    <property type="entry name" value="Beta_helix"/>
</dbReference>
<evidence type="ECO:0000256" key="5">
    <source>
        <dbReference type="ARBA" id="ARBA00022801"/>
    </source>
</evidence>
<dbReference type="Gene3D" id="2.160.20.10">
    <property type="entry name" value="Single-stranded right-handed beta-helix, Pectin lyase-like"/>
    <property type="match status" value="2"/>
</dbReference>
<gene>
    <name evidence="10" type="ORF">KE626_13090</name>
</gene>
<organism evidence="10 11">
    <name type="scientific">Chitinophaga hostae</name>
    <dbReference type="NCBI Taxonomy" id="2831022"/>
    <lineage>
        <taxon>Bacteria</taxon>
        <taxon>Pseudomonadati</taxon>
        <taxon>Bacteroidota</taxon>
        <taxon>Chitinophagia</taxon>
        <taxon>Chitinophagales</taxon>
        <taxon>Chitinophagaceae</taxon>
        <taxon>Chitinophaga</taxon>
    </lineage>
</organism>
<dbReference type="InterPro" id="IPR057275">
    <property type="entry name" value="Beta-barrel_GLAA-B_I"/>
</dbReference>
<keyword evidence="5" id="KW-0378">Hydrolase</keyword>
<dbReference type="InterPro" id="IPR006626">
    <property type="entry name" value="PbH1"/>
</dbReference>
<dbReference type="RefSeq" id="WP_211973349.1">
    <property type="nucleotide sequence ID" value="NZ_CBFHAM010000007.1"/>
</dbReference>
<comment type="catalytic activity">
    <reaction evidence="2">
        <text>Hydrolysis of terminal, non-reducing branched (1-&gt;3)-alpha-D-galactosidic residues, producing free D-galactose.</text>
        <dbReference type="EC" id="3.2.1.n1"/>
    </reaction>
</comment>
<evidence type="ECO:0000256" key="1">
    <source>
        <dbReference type="ARBA" id="ARBA00001255"/>
    </source>
</evidence>
<evidence type="ECO:0000256" key="6">
    <source>
        <dbReference type="ARBA" id="ARBA00023295"/>
    </source>
</evidence>
<dbReference type="SMART" id="SM00710">
    <property type="entry name" value="PbH1"/>
    <property type="match status" value="5"/>
</dbReference>
<evidence type="ECO:0000256" key="4">
    <source>
        <dbReference type="ARBA" id="ARBA00022737"/>
    </source>
</evidence>
<accession>A0ABS5IZ59</accession>
<keyword evidence="3" id="KW-0732">Signal</keyword>
<feature type="domain" description="Right handed beta helix" evidence="7">
    <location>
        <begin position="428"/>
        <end position="588"/>
    </location>
</feature>
<dbReference type="SUPFAM" id="SSF51126">
    <property type="entry name" value="Pectin lyase-like"/>
    <property type="match status" value="1"/>
</dbReference>
<comment type="catalytic activity">
    <reaction evidence="1">
        <text>Hydrolysis of terminal, non-reducing alpha-D-galactose residues in alpha-D-galactosides, including galactose oligosaccharides, galactomannans and galactolipids.</text>
        <dbReference type="EC" id="3.2.1.22"/>
    </reaction>
</comment>
<feature type="domain" description="GLAA-B beta-barrel" evidence="9">
    <location>
        <begin position="351"/>
        <end position="415"/>
    </location>
</feature>